<keyword evidence="2 7" id="KW-0813">Transport</keyword>
<dbReference type="Pfam" id="PF00528">
    <property type="entry name" value="BPD_transp_1"/>
    <property type="match status" value="1"/>
</dbReference>
<evidence type="ECO:0000256" key="3">
    <source>
        <dbReference type="ARBA" id="ARBA00022475"/>
    </source>
</evidence>
<dbReference type="GO" id="GO:0005886">
    <property type="term" value="C:plasma membrane"/>
    <property type="evidence" value="ECO:0007669"/>
    <property type="project" value="UniProtKB-SubCell"/>
</dbReference>
<dbReference type="RefSeq" id="WP_066786375.1">
    <property type="nucleotide sequence ID" value="NZ_LWQS01000048.1"/>
</dbReference>
<comment type="similarity">
    <text evidence="7">Belongs to the binding-protein-dependent transport system permease family.</text>
</comment>
<dbReference type="InterPro" id="IPR035906">
    <property type="entry name" value="MetI-like_sf"/>
</dbReference>
<comment type="subcellular location">
    <subcellularLocation>
        <location evidence="1 7">Cell membrane</location>
        <topology evidence="1 7">Multi-pass membrane protein</topology>
    </subcellularLocation>
</comment>
<keyword evidence="6 7" id="KW-0472">Membrane</keyword>
<evidence type="ECO:0000313" key="10">
    <source>
        <dbReference type="Proteomes" id="UP000078287"/>
    </source>
</evidence>
<reference evidence="9 10" key="1">
    <citation type="submission" date="2016-04" db="EMBL/GenBank/DDBJ databases">
        <title>Chloroflexus islandicus sp. nov., a thermophilic filamentous anoxygenic phototrophic bacterium from geyser Strokkur (Iceland).</title>
        <authorList>
            <person name="Gaisin V.A."/>
            <person name="Kalashnikov A.M."/>
            <person name="Sukhacheva M.V."/>
            <person name="Grouzdev D.S."/>
            <person name="Ivanov T.M."/>
            <person name="Kuznetsov B."/>
            <person name="Gorlenko V.M."/>
        </authorList>
    </citation>
    <scope>NUCLEOTIDE SEQUENCE [LARGE SCALE GENOMIC DNA]</scope>
    <source>
        <strain evidence="10">isl-2</strain>
    </source>
</reference>
<evidence type="ECO:0000256" key="6">
    <source>
        <dbReference type="ARBA" id="ARBA00023136"/>
    </source>
</evidence>
<feature type="transmembrane region" description="Helical" evidence="7">
    <location>
        <begin position="236"/>
        <end position="258"/>
    </location>
</feature>
<dbReference type="Gene3D" id="1.10.3720.10">
    <property type="entry name" value="MetI-like"/>
    <property type="match status" value="1"/>
</dbReference>
<evidence type="ECO:0000259" key="8">
    <source>
        <dbReference type="PROSITE" id="PS50928"/>
    </source>
</evidence>
<dbReference type="EMBL" id="LWQS01000048">
    <property type="protein sequence ID" value="OAN46137.1"/>
    <property type="molecule type" value="Genomic_DNA"/>
</dbReference>
<dbReference type="OrthoDB" id="9804353at2"/>
<accession>A0A178MDB7</accession>
<protein>
    <submittedName>
        <fullName evidence="9">ABC transporter permease</fullName>
    </submittedName>
</protein>
<keyword evidence="5 7" id="KW-1133">Transmembrane helix</keyword>
<feature type="transmembrane region" description="Helical" evidence="7">
    <location>
        <begin position="76"/>
        <end position="101"/>
    </location>
</feature>
<dbReference type="InterPro" id="IPR000515">
    <property type="entry name" value="MetI-like"/>
</dbReference>
<evidence type="ECO:0000256" key="4">
    <source>
        <dbReference type="ARBA" id="ARBA00022692"/>
    </source>
</evidence>
<evidence type="ECO:0000256" key="7">
    <source>
        <dbReference type="RuleBase" id="RU363032"/>
    </source>
</evidence>
<evidence type="ECO:0000256" key="2">
    <source>
        <dbReference type="ARBA" id="ARBA00022448"/>
    </source>
</evidence>
<organism evidence="9 10">
    <name type="scientific">Chloroflexus islandicus</name>
    <dbReference type="NCBI Taxonomy" id="1707952"/>
    <lineage>
        <taxon>Bacteria</taxon>
        <taxon>Bacillati</taxon>
        <taxon>Chloroflexota</taxon>
        <taxon>Chloroflexia</taxon>
        <taxon>Chloroflexales</taxon>
        <taxon>Chloroflexineae</taxon>
        <taxon>Chloroflexaceae</taxon>
        <taxon>Chloroflexus</taxon>
    </lineage>
</organism>
<dbReference type="PROSITE" id="PS50928">
    <property type="entry name" value="ABC_TM1"/>
    <property type="match status" value="1"/>
</dbReference>
<dbReference type="PANTHER" id="PTHR30151:SF20">
    <property type="entry name" value="ABC TRANSPORTER PERMEASE PROTEIN HI_0355-RELATED"/>
    <property type="match status" value="1"/>
</dbReference>
<feature type="transmembrane region" description="Helical" evidence="7">
    <location>
        <begin position="181"/>
        <end position="198"/>
    </location>
</feature>
<dbReference type="Proteomes" id="UP000078287">
    <property type="component" value="Unassembled WGS sequence"/>
</dbReference>
<dbReference type="PANTHER" id="PTHR30151">
    <property type="entry name" value="ALKANE SULFONATE ABC TRANSPORTER-RELATED, MEMBRANE SUBUNIT"/>
    <property type="match status" value="1"/>
</dbReference>
<evidence type="ECO:0000256" key="1">
    <source>
        <dbReference type="ARBA" id="ARBA00004651"/>
    </source>
</evidence>
<dbReference type="STRING" id="1707952.A6A03_13420"/>
<dbReference type="AlphaFoldDB" id="A0A178MDB7"/>
<feature type="transmembrane region" description="Helical" evidence="7">
    <location>
        <begin position="141"/>
        <end position="160"/>
    </location>
</feature>
<comment type="caution">
    <text evidence="9">The sequence shown here is derived from an EMBL/GenBank/DDBJ whole genome shotgun (WGS) entry which is preliminary data.</text>
</comment>
<feature type="domain" description="ABC transmembrane type-1" evidence="8">
    <location>
        <begin position="75"/>
        <end position="255"/>
    </location>
</feature>
<dbReference type="SUPFAM" id="SSF161098">
    <property type="entry name" value="MetI-like"/>
    <property type="match status" value="1"/>
</dbReference>
<dbReference type="CDD" id="cd06261">
    <property type="entry name" value="TM_PBP2"/>
    <property type="match status" value="1"/>
</dbReference>
<keyword evidence="3" id="KW-1003">Cell membrane</keyword>
<gene>
    <name evidence="9" type="ORF">A6A03_13420</name>
</gene>
<proteinExistence type="inferred from homology"/>
<feature type="transmembrane region" description="Helical" evidence="7">
    <location>
        <begin position="20"/>
        <end position="38"/>
    </location>
</feature>
<dbReference type="GO" id="GO:0055085">
    <property type="term" value="P:transmembrane transport"/>
    <property type="evidence" value="ECO:0007669"/>
    <property type="project" value="InterPro"/>
</dbReference>
<feature type="transmembrane region" description="Helical" evidence="7">
    <location>
        <begin position="113"/>
        <end position="135"/>
    </location>
</feature>
<evidence type="ECO:0000313" key="9">
    <source>
        <dbReference type="EMBL" id="OAN46137.1"/>
    </source>
</evidence>
<evidence type="ECO:0000256" key="5">
    <source>
        <dbReference type="ARBA" id="ARBA00022989"/>
    </source>
</evidence>
<keyword evidence="10" id="KW-1185">Reference proteome</keyword>
<name>A0A178MDB7_9CHLR</name>
<sequence>MQQTLPMPTPAPRAKPWRRFEWPALGLPVTLLALLALWQTVVNVSGYPAFILPSPALVASRFGQALSSGLLWQHTAATLSAALGGFALALVIALVLGYILAHIRWLEQALAPVLAASQAIPVVAVAPLIILWFGAGMTSKVLVAALITFLPILISTIVALRSIPRELIEMAYISGANRWQLLRYVEAPLALPVLFGGVRTGLALATTGAVVGEFVAGRTGLGALINIARGLFDTPLIFVALATLALITLALYVLAGLLERLLVRWEA</sequence>
<keyword evidence="4 7" id="KW-0812">Transmembrane</keyword>